<proteinExistence type="predicted"/>
<dbReference type="Proteomes" id="UP001219568">
    <property type="component" value="Unassembled WGS sequence"/>
</dbReference>
<name>A0AAD6IB34_PENCN</name>
<evidence type="ECO:0000313" key="1">
    <source>
        <dbReference type="EMBL" id="KAJ6039018.1"/>
    </source>
</evidence>
<evidence type="ECO:0000313" key="2">
    <source>
        <dbReference type="Proteomes" id="UP001219568"/>
    </source>
</evidence>
<gene>
    <name evidence="1" type="ORF">N7460_007050</name>
</gene>
<sequence>MTVGRGVRLPGKQIPCRQRCFIQLALVGYILGVSDLSCRIVKYPGDGPGQNSVPVHEKDSFKREDVRVEETEFRPAVAPAGYVHGEIGLDVINFNHYRAVVGELLAFLVPYFGGHQDYKGDGWVKTGSR</sequence>
<keyword evidence="2" id="KW-1185">Reference proteome</keyword>
<reference evidence="1" key="1">
    <citation type="journal article" date="2023" name="IMA Fungus">
        <title>Comparative genomic study of the Penicillium genus elucidates a diverse pangenome and 15 lateral gene transfer events.</title>
        <authorList>
            <person name="Petersen C."/>
            <person name="Sorensen T."/>
            <person name="Nielsen M.R."/>
            <person name="Sondergaard T.E."/>
            <person name="Sorensen J.L."/>
            <person name="Fitzpatrick D.A."/>
            <person name="Frisvad J.C."/>
            <person name="Nielsen K.L."/>
        </authorList>
    </citation>
    <scope>NUCLEOTIDE SEQUENCE</scope>
    <source>
        <strain evidence="1">IBT 15450</strain>
    </source>
</reference>
<accession>A0AAD6IB34</accession>
<reference evidence="1" key="2">
    <citation type="submission" date="2023-01" db="EMBL/GenBank/DDBJ databases">
        <authorList>
            <person name="Petersen C."/>
        </authorList>
    </citation>
    <scope>NUCLEOTIDE SEQUENCE</scope>
    <source>
        <strain evidence="1">IBT 15450</strain>
    </source>
</reference>
<protein>
    <submittedName>
        <fullName evidence="1">Uncharacterized protein</fullName>
    </submittedName>
</protein>
<dbReference type="EMBL" id="JAQJZL010000006">
    <property type="protein sequence ID" value="KAJ6039018.1"/>
    <property type="molecule type" value="Genomic_DNA"/>
</dbReference>
<dbReference type="AlphaFoldDB" id="A0AAD6IB34"/>
<comment type="caution">
    <text evidence="1">The sequence shown here is derived from an EMBL/GenBank/DDBJ whole genome shotgun (WGS) entry which is preliminary data.</text>
</comment>
<organism evidence="1 2">
    <name type="scientific">Penicillium canescens</name>
    <dbReference type="NCBI Taxonomy" id="5083"/>
    <lineage>
        <taxon>Eukaryota</taxon>
        <taxon>Fungi</taxon>
        <taxon>Dikarya</taxon>
        <taxon>Ascomycota</taxon>
        <taxon>Pezizomycotina</taxon>
        <taxon>Eurotiomycetes</taxon>
        <taxon>Eurotiomycetidae</taxon>
        <taxon>Eurotiales</taxon>
        <taxon>Aspergillaceae</taxon>
        <taxon>Penicillium</taxon>
    </lineage>
</organism>